<keyword evidence="3 8" id="KW-0479">Metal-binding</keyword>
<feature type="binding site" evidence="8">
    <location>
        <position position="12"/>
    </location>
    <ligand>
        <name>Mg(2+)</name>
        <dbReference type="ChEBI" id="CHEBI:18420"/>
    </ligand>
</feature>
<dbReference type="FunFam" id="3.90.170.10:FF:000001">
    <property type="entry name" value="Adenylosuccinate synthetase"/>
    <property type="match status" value="1"/>
</dbReference>
<feature type="binding site" evidence="8">
    <location>
        <begin position="11"/>
        <end position="17"/>
    </location>
    <ligand>
        <name>GTP</name>
        <dbReference type="ChEBI" id="CHEBI:37565"/>
    </ligand>
</feature>
<feature type="region of interest" description="Disordered" evidence="10">
    <location>
        <begin position="124"/>
        <end position="145"/>
    </location>
</feature>
<comment type="similarity">
    <text evidence="8 9">Belongs to the adenylosuccinate synthetase family.</text>
</comment>
<feature type="binding site" evidence="8">
    <location>
        <begin position="317"/>
        <end position="323"/>
    </location>
    <ligand>
        <name>substrate</name>
    </ligand>
</feature>
<evidence type="ECO:0000256" key="2">
    <source>
        <dbReference type="ARBA" id="ARBA00022598"/>
    </source>
</evidence>
<keyword evidence="8" id="KW-0963">Cytoplasm</keyword>
<feature type="binding site" evidence="8">
    <location>
        <begin position="349"/>
        <end position="351"/>
    </location>
    <ligand>
        <name>GTP</name>
        <dbReference type="ChEBI" id="CHEBI:37565"/>
    </ligand>
</feature>
<dbReference type="PANTHER" id="PTHR11846:SF0">
    <property type="entry name" value="ADENYLOSUCCINATE SYNTHETASE"/>
    <property type="match status" value="1"/>
</dbReference>
<keyword evidence="2 8" id="KW-0436">Ligase</keyword>
<dbReference type="Proteomes" id="UP000554286">
    <property type="component" value="Unassembled WGS sequence"/>
</dbReference>
<dbReference type="SMART" id="SM00788">
    <property type="entry name" value="Adenylsucc_synt"/>
    <property type="match status" value="1"/>
</dbReference>
<name>A0A7W6R9W8_9PROT</name>
<reference evidence="11 12" key="1">
    <citation type="submission" date="2020-08" db="EMBL/GenBank/DDBJ databases">
        <title>Genome sequencing of Purple Non-Sulfur Bacteria from various extreme environments.</title>
        <authorList>
            <person name="Mayer M."/>
        </authorList>
    </citation>
    <scope>NUCLEOTIDE SEQUENCE [LARGE SCALE GENOMIC DNA]</scope>
    <source>
        <strain evidence="11 12">JA131</strain>
    </source>
</reference>
<dbReference type="PROSITE" id="PS01266">
    <property type="entry name" value="ADENYLOSUCCIN_SYN_1"/>
    <property type="match status" value="1"/>
</dbReference>
<evidence type="ECO:0000256" key="1">
    <source>
        <dbReference type="ARBA" id="ARBA00011738"/>
    </source>
</evidence>
<evidence type="ECO:0000256" key="4">
    <source>
        <dbReference type="ARBA" id="ARBA00022741"/>
    </source>
</evidence>
<dbReference type="SUPFAM" id="SSF52540">
    <property type="entry name" value="P-loop containing nucleoside triphosphate hydrolases"/>
    <property type="match status" value="1"/>
</dbReference>
<evidence type="ECO:0000256" key="3">
    <source>
        <dbReference type="ARBA" id="ARBA00022723"/>
    </source>
</evidence>
<protein>
    <recommendedName>
        <fullName evidence="8 9">Adenylosuccinate synthetase</fullName>
        <shortName evidence="8">AMPSase</shortName>
        <shortName evidence="8">AdSS</shortName>
        <ecNumber evidence="8 9">6.3.4.4</ecNumber>
    </recommendedName>
    <alternativeName>
        <fullName evidence="8">IMP--aspartate ligase</fullName>
    </alternativeName>
</protein>
<dbReference type="GO" id="GO:0044208">
    <property type="term" value="P:'de novo' AMP biosynthetic process"/>
    <property type="evidence" value="ECO:0007669"/>
    <property type="project" value="UniProtKB-UniRule"/>
</dbReference>
<feature type="binding site" evidence="8">
    <location>
        <position position="323"/>
    </location>
    <ligand>
        <name>GTP</name>
        <dbReference type="ChEBI" id="CHEBI:37565"/>
    </ligand>
</feature>
<dbReference type="Gene3D" id="1.10.300.10">
    <property type="entry name" value="Adenylosuccinate Synthetase, subunit A, domain 2"/>
    <property type="match status" value="1"/>
</dbReference>
<keyword evidence="7 8" id="KW-0342">GTP-binding</keyword>
<dbReference type="GO" id="GO:0000287">
    <property type="term" value="F:magnesium ion binding"/>
    <property type="evidence" value="ECO:0007669"/>
    <property type="project" value="UniProtKB-UniRule"/>
</dbReference>
<feature type="binding site" evidence="8">
    <location>
        <begin position="434"/>
        <end position="436"/>
    </location>
    <ligand>
        <name>GTP</name>
        <dbReference type="ChEBI" id="CHEBI:37565"/>
    </ligand>
</feature>
<dbReference type="AlphaFoldDB" id="A0A7W6R9W8"/>
<comment type="caution">
    <text evidence="8">Lacks conserved residue(s) required for the propagation of feature annotation.</text>
</comment>
<feature type="active site" description="Proton acceptor" evidence="8">
    <location>
        <position position="12"/>
    </location>
</feature>
<organism evidence="11 12">
    <name type="scientific">Roseospira visakhapatnamensis</name>
    <dbReference type="NCBI Taxonomy" id="390880"/>
    <lineage>
        <taxon>Bacteria</taxon>
        <taxon>Pseudomonadati</taxon>
        <taxon>Pseudomonadota</taxon>
        <taxon>Alphaproteobacteria</taxon>
        <taxon>Rhodospirillales</taxon>
        <taxon>Rhodospirillaceae</taxon>
        <taxon>Roseospira</taxon>
    </lineage>
</organism>
<dbReference type="HAMAP" id="MF_00011">
    <property type="entry name" value="Adenylosucc_synth"/>
    <property type="match status" value="1"/>
</dbReference>
<dbReference type="EMBL" id="JACIGK010000001">
    <property type="protein sequence ID" value="MBB4264578.1"/>
    <property type="molecule type" value="Genomic_DNA"/>
</dbReference>
<dbReference type="InterPro" id="IPR027417">
    <property type="entry name" value="P-loop_NTPase"/>
</dbReference>
<dbReference type="Gene3D" id="3.90.170.10">
    <property type="entry name" value="Adenylosuccinate Synthetase, subunit A, domain 3"/>
    <property type="match status" value="1"/>
</dbReference>
<dbReference type="GO" id="GO:0005525">
    <property type="term" value="F:GTP binding"/>
    <property type="evidence" value="ECO:0007669"/>
    <property type="project" value="UniProtKB-UniRule"/>
</dbReference>
<feature type="binding site" evidence="8">
    <location>
        <begin position="39"/>
        <end position="41"/>
    </location>
    <ligand>
        <name>GTP</name>
        <dbReference type="ChEBI" id="CHEBI:37565"/>
    </ligand>
</feature>
<dbReference type="InterPro" id="IPR042110">
    <property type="entry name" value="Adenylosuccinate_synth_dom2"/>
</dbReference>
<dbReference type="GO" id="GO:0046040">
    <property type="term" value="P:IMP metabolic process"/>
    <property type="evidence" value="ECO:0007669"/>
    <property type="project" value="TreeGrafter"/>
</dbReference>
<dbReference type="GO" id="GO:0005737">
    <property type="term" value="C:cytoplasm"/>
    <property type="evidence" value="ECO:0007669"/>
    <property type="project" value="UniProtKB-SubCell"/>
</dbReference>
<proteinExistence type="inferred from homology"/>
<keyword evidence="5 8" id="KW-0658">Purine biosynthesis</keyword>
<dbReference type="EC" id="6.3.4.4" evidence="8 9"/>
<keyword evidence="12" id="KW-1185">Reference proteome</keyword>
<feature type="binding site" description="in other chain" evidence="8">
    <location>
        <position position="141"/>
    </location>
    <ligand>
        <name>IMP</name>
        <dbReference type="ChEBI" id="CHEBI:58053"/>
        <note>ligand shared between dimeric partners</note>
    </ligand>
</feature>
<comment type="subunit">
    <text evidence="1 8">Homodimer.</text>
</comment>
<gene>
    <name evidence="8" type="primary">purA</name>
    <name evidence="11" type="ORF">GGD89_000184</name>
</gene>
<dbReference type="RefSeq" id="WP_184042209.1">
    <property type="nucleotide sequence ID" value="NZ_JACIGK010000001.1"/>
</dbReference>
<keyword evidence="6 8" id="KW-0460">Magnesium</keyword>
<sequence>MDVVVVGSQFGDEGKGRFTDYYAEQADAVVRYQAGPHTGHRVVTHAGQFRFVQVPAGVLRGRPCGLGNGCVVDPVALVEEIRGFEQAGLSVDLHIAPTCHVIFPYHRLQDEAMEIWRGAPLRSPATDREASASANRELGSTRRGVGPCREDKIGRIGLRLVDLLDPDSARPRMEKLHALKRRWIATLAPALADDAEAWDVPAITARYLDAVATLSPALDDIPTWLEGLSASGKSVVYEGAQSVMLDIEHGTYPFCSSGYSAGGGVFVGAGIPPGRPLDILAVAKAYTTRVGGGPLATEIEDEDTANAIAERGREYGTVTGRRRRIGWLDLPLLKRSIQLDGVRALCLSCLDVLSDLPTVQVAVAHTVDGRTITTYATEQARVGDFHPVYETFPGWPGFDPDRAAREGLSALPPEARAYLSFIARSLDVEFAAIGVGADRAHTITVTDPFHSRAS</sequence>
<dbReference type="GO" id="GO:0004019">
    <property type="term" value="F:adenylosuccinate synthase activity"/>
    <property type="evidence" value="ECO:0007669"/>
    <property type="project" value="UniProtKB-UniRule"/>
</dbReference>
<dbReference type="Pfam" id="PF00709">
    <property type="entry name" value="Adenylsucc_synt"/>
    <property type="match status" value="1"/>
</dbReference>
<comment type="caution">
    <text evidence="11">The sequence shown here is derived from an EMBL/GenBank/DDBJ whole genome shotgun (WGS) entry which is preliminary data.</text>
</comment>
<evidence type="ECO:0000256" key="7">
    <source>
        <dbReference type="ARBA" id="ARBA00023134"/>
    </source>
</evidence>
<evidence type="ECO:0000313" key="11">
    <source>
        <dbReference type="EMBL" id="MBB4264578.1"/>
    </source>
</evidence>
<accession>A0A7W6R9W8</accession>
<evidence type="ECO:0000256" key="8">
    <source>
        <dbReference type="HAMAP-Rule" id="MF_00011"/>
    </source>
</evidence>
<comment type="pathway">
    <text evidence="8 9">Purine metabolism; AMP biosynthesis via de novo pathway; AMP from IMP: step 1/2.</text>
</comment>
<dbReference type="InterPro" id="IPR018220">
    <property type="entry name" value="Adenylosuccin_syn_GTP-bd"/>
</dbReference>
<dbReference type="InterPro" id="IPR001114">
    <property type="entry name" value="Adenylosuccinate_synthetase"/>
</dbReference>
<evidence type="ECO:0000313" key="12">
    <source>
        <dbReference type="Proteomes" id="UP000554286"/>
    </source>
</evidence>
<comment type="function">
    <text evidence="8">Plays an important role in the de novo pathway of purine nucleotide biosynthesis. Catalyzes the first committed step in the biosynthesis of AMP from IMP.</text>
</comment>
<feature type="binding site" evidence="8">
    <location>
        <position position="39"/>
    </location>
    <ligand>
        <name>Mg(2+)</name>
        <dbReference type="ChEBI" id="CHEBI:18420"/>
    </ligand>
</feature>
<evidence type="ECO:0000256" key="10">
    <source>
        <dbReference type="SAM" id="MobiDB-lite"/>
    </source>
</evidence>
<comment type="cofactor">
    <cofactor evidence="8">
        <name>Mg(2+)</name>
        <dbReference type="ChEBI" id="CHEBI:18420"/>
    </cofactor>
    <text evidence="8">Binds 1 Mg(2+) ion per subunit.</text>
</comment>
<dbReference type="InterPro" id="IPR042111">
    <property type="entry name" value="Adenylosuccinate_synth_dom3"/>
</dbReference>
<feature type="binding site" description="in other chain" evidence="8">
    <location>
        <position position="321"/>
    </location>
    <ligand>
        <name>IMP</name>
        <dbReference type="ChEBI" id="CHEBI:58053"/>
        <note>ligand shared between dimeric partners</note>
    </ligand>
</feature>
<dbReference type="PANTHER" id="PTHR11846">
    <property type="entry name" value="ADENYLOSUCCINATE SYNTHETASE"/>
    <property type="match status" value="1"/>
</dbReference>
<dbReference type="Gene3D" id="3.40.440.10">
    <property type="entry name" value="Adenylosuccinate Synthetase, subunit A, domain 1"/>
    <property type="match status" value="1"/>
</dbReference>
<dbReference type="InterPro" id="IPR042109">
    <property type="entry name" value="Adenylosuccinate_synth_dom1"/>
</dbReference>
<keyword evidence="4 8" id="KW-0547">Nucleotide-binding</keyword>
<comment type="catalytic activity">
    <reaction evidence="8 9">
        <text>IMP + L-aspartate + GTP = N(6)-(1,2-dicarboxyethyl)-AMP + GDP + phosphate + 2 H(+)</text>
        <dbReference type="Rhea" id="RHEA:15753"/>
        <dbReference type="ChEBI" id="CHEBI:15378"/>
        <dbReference type="ChEBI" id="CHEBI:29991"/>
        <dbReference type="ChEBI" id="CHEBI:37565"/>
        <dbReference type="ChEBI" id="CHEBI:43474"/>
        <dbReference type="ChEBI" id="CHEBI:57567"/>
        <dbReference type="ChEBI" id="CHEBI:58053"/>
        <dbReference type="ChEBI" id="CHEBI:58189"/>
        <dbReference type="EC" id="6.3.4.4"/>
    </reaction>
</comment>
<feature type="binding site" description="in other chain" evidence="8">
    <location>
        <begin position="12"/>
        <end position="15"/>
    </location>
    <ligand>
        <name>IMP</name>
        <dbReference type="ChEBI" id="CHEBI:58053"/>
        <note>ligand shared between dimeric partners</note>
    </ligand>
</feature>
<evidence type="ECO:0000256" key="6">
    <source>
        <dbReference type="ARBA" id="ARBA00022842"/>
    </source>
</evidence>
<dbReference type="UniPathway" id="UPA00075">
    <property type="reaction ID" value="UER00335"/>
</dbReference>
<feature type="active site" description="Proton donor" evidence="8">
    <location>
        <position position="40"/>
    </location>
</feature>
<comment type="subcellular location">
    <subcellularLocation>
        <location evidence="8">Cytoplasm</location>
    </subcellularLocation>
</comment>
<evidence type="ECO:0000256" key="5">
    <source>
        <dbReference type="ARBA" id="ARBA00022755"/>
    </source>
</evidence>
<feature type="binding site" evidence="8">
    <location>
        <position position="155"/>
    </location>
    <ligand>
        <name>IMP</name>
        <dbReference type="ChEBI" id="CHEBI:58053"/>
        <note>ligand shared between dimeric partners</note>
    </ligand>
</feature>
<evidence type="ECO:0000256" key="9">
    <source>
        <dbReference type="RuleBase" id="RU000520"/>
    </source>
</evidence>
<feature type="binding site" description="in other chain" evidence="8">
    <location>
        <position position="241"/>
    </location>
    <ligand>
        <name>IMP</name>
        <dbReference type="ChEBI" id="CHEBI:58053"/>
        <note>ligand shared between dimeric partners</note>
    </ligand>
</feature>